<organism evidence="2 3">
    <name type="scientific">Candidatus Zambryskibacteria bacterium RIFCSPLOWO2_12_FULL_39_16</name>
    <dbReference type="NCBI Taxonomy" id="1802775"/>
    <lineage>
        <taxon>Bacteria</taxon>
        <taxon>Candidatus Zambryskiibacteriota</taxon>
    </lineage>
</organism>
<evidence type="ECO:0000313" key="2">
    <source>
        <dbReference type="EMBL" id="OHB11757.1"/>
    </source>
</evidence>
<dbReference type="PANTHER" id="PTHR45947:SF3">
    <property type="entry name" value="SULFOQUINOVOSYL TRANSFERASE SQD2"/>
    <property type="match status" value="1"/>
</dbReference>
<dbReference type="SUPFAM" id="SSF53756">
    <property type="entry name" value="UDP-Glycosyltransferase/glycogen phosphorylase"/>
    <property type="match status" value="1"/>
</dbReference>
<gene>
    <name evidence="2" type="ORF">A3G46_01435</name>
</gene>
<evidence type="ECO:0000259" key="1">
    <source>
        <dbReference type="Pfam" id="PF00534"/>
    </source>
</evidence>
<name>A0A1G2UQU0_9BACT</name>
<dbReference type="Proteomes" id="UP000177276">
    <property type="component" value="Unassembled WGS sequence"/>
</dbReference>
<comment type="caution">
    <text evidence="2">The sequence shown here is derived from an EMBL/GenBank/DDBJ whole genome shotgun (WGS) entry which is preliminary data.</text>
</comment>
<dbReference type="InterPro" id="IPR001296">
    <property type="entry name" value="Glyco_trans_1"/>
</dbReference>
<dbReference type="Gene3D" id="3.40.50.2000">
    <property type="entry name" value="Glycogen Phosphorylase B"/>
    <property type="match status" value="2"/>
</dbReference>
<reference evidence="2 3" key="1">
    <citation type="journal article" date="2016" name="Nat. Commun.">
        <title>Thousands of microbial genomes shed light on interconnected biogeochemical processes in an aquifer system.</title>
        <authorList>
            <person name="Anantharaman K."/>
            <person name="Brown C.T."/>
            <person name="Hug L.A."/>
            <person name="Sharon I."/>
            <person name="Castelle C.J."/>
            <person name="Probst A.J."/>
            <person name="Thomas B.C."/>
            <person name="Singh A."/>
            <person name="Wilkins M.J."/>
            <person name="Karaoz U."/>
            <person name="Brodie E.L."/>
            <person name="Williams K.H."/>
            <person name="Hubbard S.S."/>
            <person name="Banfield J.F."/>
        </authorList>
    </citation>
    <scope>NUCLEOTIDE SEQUENCE [LARGE SCALE GENOMIC DNA]</scope>
</reference>
<accession>A0A1G2UQU0</accession>
<dbReference type="InterPro" id="IPR050194">
    <property type="entry name" value="Glycosyltransferase_grp1"/>
</dbReference>
<dbReference type="EMBL" id="MHWS01000022">
    <property type="protein sequence ID" value="OHB11757.1"/>
    <property type="molecule type" value="Genomic_DNA"/>
</dbReference>
<sequence>MNLLSITTDRRLFEEDSNVRRRVLGYSKYFDRMDIIVFTRKNLKLGSDNLKLAENIFIYPTNSSLKLFYIYDAFRIIKKVIHNSNLVASNSIITAQDPFETGLVGVLIKFFYRFPLHVQVHTDLMHRYFRQSSLLNRLRFFMAKFILRYADRVRAVSERIKKSIGRFSKNIDVLPIKTEIFDNLGEGAQKPFPFTLLAVCRLEKEKNIGAVFKVIKNLKEKNIGLCLVGDGSQKSNLEKMAKNMGISDKVIFTGWKNNLAPYYKMADVFISASLYEGYGISTVEAAYSGKPLILSETGTAREIFRENESAFICDAKDLTCFTQGILKIYRDKNLAENMGQSAKIIAHRHLSSKDNYFRDYADSIIRTANNLELPKK</sequence>
<protein>
    <recommendedName>
        <fullName evidence="1">Glycosyl transferase family 1 domain-containing protein</fullName>
    </recommendedName>
</protein>
<dbReference type="PANTHER" id="PTHR45947">
    <property type="entry name" value="SULFOQUINOVOSYL TRANSFERASE SQD2"/>
    <property type="match status" value="1"/>
</dbReference>
<dbReference type="Pfam" id="PF00534">
    <property type="entry name" value="Glycos_transf_1"/>
    <property type="match status" value="1"/>
</dbReference>
<proteinExistence type="predicted"/>
<evidence type="ECO:0000313" key="3">
    <source>
        <dbReference type="Proteomes" id="UP000177276"/>
    </source>
</evidence>
<dbReference type="GO" id="GO:0016757">
    <property type="term" value="F:glycosyltransferase activity"/>
    <property type="evidence" value="ECO:0007669"/>
    <property type="project" value="InterPro"/>
</dbReference>
<feature type="domain" description="Glycosyl transferase family 1" evidence="1">
    <location>
        <begin position="194"/>
        <end position="343"/>
    </location>
</feature>
<dbReference type="AlphaFoldDB" id="A0A1G2UQU0"/>